<comment type="caution">
    <text evidence="1">The sequence shown here is derived from an EMBL/GenBank/DDBJ whole genome shotgun (WGS) entry which is preliminary data.</text>
</comment>
<dbReference type="EMBL" id="JBHUJD010000018">
    <property type="protein sequence ID" value="MFD2311475.1"/>
    <property type="molecule type" value="Genomic_DNA"/>
</dbReference>
<sequence length="439" mass="47890">MILLATLLFSGNSCYADDGSNRENSVPLYPKELKARGSFNELHVSAGRPHNVPPHGDKELRGFFPVPGSDAALRLEGFVKVDAIYDLRPAGNPDELVTSSIPTASKSLHSGNNFTIHAKQTRLSLEIRNSTERGELKLYLENDFFGTESGYEYRLTSAYGQLGNCFAGYAPSAFSDVDALPNTLDAEGPSGSIFTRTTSFRHHWTPSRNLALTLSAEQPETQISPDLEALEFEEDRGIEFEPASRVPDVVATARLSRHWGHVQLGGVLRTLMVEVGSRDDTTGAAGAQVSGVVNVTARDSFQFSLYSGSGISRYVNDFGGIGVDALVDREGDLHRLDADGGYLAYTHHWDTAWNSNVVLSMASLENVQPRICPGNPTNTPDQLCDYPRETRYTVVNLLWTPSTTISAGIEALYGYKESQAGASGETGRIQVSVKYRFIP</sequence>
<name>A0ABW5EFV0_9GAMM</name>
<accession>A0ABW5EFV0</accession>
<protein>
    <submittedName>
        <fullName evidence="1">DcaP family trimeric outer membrane transporter</fullName>
    </submittedName>
</protein>
<gene>
    <name evidence="1" type="ORF">ACFSKX_13695</name>
</gene>
<organism evidence="1 2">
    <name type="scientific">Microbulbifer halophilus</name>
    <dbReference type="NCBI Taxonomy" id="453963"/>
    <lineage>
        <taxon>Bacteria</taxon>
        <taxon>Pseudomonadati</taxon>
        <taxon>Pseudomonadota</taxon>
        <taxon>Gammaproteobacteria</taxon>
        <taxon>Cellvibrionales</taxon>
        <taxon>Microbulbiferaceae</taxon>
        <taxon>Microbulbifer</taxon>
    </lineage>
</organism>
<evidence type="ECO:0000313" key="2">
    <source>
        <dbReference type="Proteomes" id="UP001597425"/>
    </source>
</evidence>
<dbReference type="InterPro" id="IPR045748">
    <property type="entry name" value="DcaP"/>
</dbReference>
<evidence type="ECO:0000313" key="1">
    <source>
        <dbReference type="EMBL" id="MFD2311475.1"/>
    </source>
</evidence>
<proteinExistence type="predicted"/>
<dbReference type="RefSeq" id="WP_377535540.1">
    <property type="nucleotide sequence ID" value="NZ_JBHSIG010000001.1"/>
</dbReference>
<dbReference type="Pfam" id="PF19577">
    <property type="entry name" value="DcaP"/>
    <property type="match status" value="1"/>
</dbReference>
<dbReference type="Proteomes" id="UP001597425">
    <property type="component" value="Unassembled WGS sequence"/>
</dbReference>
<keyword evidence="2" id="KW-1185">Reference proteome</keyword>
<reference evidence="2" key="1">
    <citation type="journal article" date="2019" name="Int. J. Syst. Evol. Microbiol.">
        <title>The Global Catalogue of Microorganisms (GCM) 10K type strain sequencing project: providing services to taxonomists for standard genome sequencing and annotation.</title>
        <authorList>
            <consortium name="The Broad Institute Genomics Platform"/>
            <consortium name="The Broad Institute Genome Sequencing Center for Infectious Disease"/>
            <person name="Wu L."/>
            <person name="Ma J."/>
        </authorList>
    </citation>
    <scope>NUCLEOTIDE SEQUENCE [LARGE SCALE GENOMIC DNA]</scope>
    <source>
        <strain evidence="2">KCTC 12848</strain>
    </source>
</reference>